<name>A0A7J8YRD4_GOSAI</name>
<feature type="non-terminal residue" evidence="2">
    <location>
        <position position="1"/>
    </location>
</feature>
<evidence type="ECO:0000313" key="3">
    <source>
        <dbReference type="Proteomes" id="UP000593577"/>
    </source>
</evidence>
<evidence type="ECO:0000313" key="2">
    <source>
        <dbReference type="EMBL" id="MBA0701614.1"/>
    </source>
</evidence>
<sequence length="334" mass="39482">EYTTLLHCPRIQVDKVYSRDANVLTFTKKLTKITGMSEQWVAAQIKQKGENKCIPWKSLRDQILAHLDTKKRVDVFALSIYGLVIFRKALGHIDEAVTDLFDQLDRMVTLVPAILAETFRFLSVCRRTGEGRFIGCKQLLLVWFHSHFWKMDKELSATLRCDDITEERWMTILQNLQDEEVEWRAPWMVVDEIWYHCGDFDWVPLLRIWGAIGYAPLFMLRQYRSRQLIPATQGLAECEFSYSCNNYRGKIRKMSNAWKQIHPVKRITVGATTTPEYHWWRSKRINDNIPRPREERKIEQLEEEKLHLGLDVDIHKMEAEKLRKGKNKAEEDLD</sequence>
<dbReference type="Pfam" id="PF24924">
    <property type="entry name" value="DUF7745"/>
    <property type="match status" value="1"/>
</dbReference>
<keyword evidence="3" id="KW-1185">Reference proteome</keyword>
<reference evidence="2 3" key="1">
    <citation type="journal article" date="2019" name="Genome Biol. Evol.">
        <title>Insights into the evolution of the New World diploid cottons (Gossypium, subgenus Houzingenia) based on genome sequencing.</title>
        <authorList>
            <person name="Grover C.E."/>
            <person name="Arick M.A. 2nd"/>
            <person name="Thrash A."/>
            <person name="Conover J.L."/>
            <person name="Sanders W.S."/>
            <person name="Peterson D.G."/>
            <person name="Frelichowski J.E."/>
            <person name="Scheffler J.A."/>
            <person name="Scheffler B.E."/>
            <person name="Wendel J.F."/>
        </authorList>
    </citation>
    <scope>NUCLEOTIDE SEQUENCE [LARGE SCALE GENOMIC DNA]</scope>
    <source>
        <strain evidence="2">185</strain>
        <tissue evidence="2">Leaf</tissue>
    </source>
</reference>
<accession>A0A7J8YRD4</accession>
<dbReference type="AlphaFoldDB" id="A0A7J8YRD4"/>
<dbReference type="PANTHER" id="PTHR48200:SF1">
    <property type="entry name" value="AMINOTRANSFERASE-LIKE PLANT MOBILE DOMAIN-CONTAINING PROTEIN"/>
    <property type="match status" value="1"/>
</dbReference>
<feature type="non-terminal residue" evidence="2">
    <location>
        <position position="334"/>
    </location>
</feature>
<dbReference type="InterPro" id="IPR056647">
    <property type="entry name" value="DUF7745"/>
</dbReference>
<dbReference type="EMBL" id="JABFAA010311610">
    <property type="protein sequence ID" value="MBA0701614.1"/>
    <property type="molecule type" value="Genomic_DNA"/>
</dbReference>
<feature type="domain" description="DUF7745" evidence="1">
    <location>
        <begin position="1"/>
        <end position="285"/>
    </location>
</feature>
<protein>
    <recommendedName>
        <fullName evidence="1">DUF7745 domain-containing protein</fullName>
    </recommendedName>
</protein>
<comment type="caution">
    <text evidence="2">The sequence shown here is derived from an EMBL/GenBank/DDBJ whole genome shotgun (WGS) entry which is preliminary data.</text>
</comment>
<gene>
    <name evidence="2" type="ORF">Goari_022985</name>
</gene>
<proteinExistence type="predicted"/>
<dbReference type="PANTHER" id="PTHR48200">
    <property type="entry name" value="PROTEIN, PUTATIVE-RELATED"/>
    <property type="match status" value="1"/>
</dbReference>
<organism evidence="2 3">
    <name type="scientific">Gossypium aridum</name>
    <name type="common">American cotton</name>
    <name type="synonym">Erioxylum aridum</name>
    <dbReference type="NCBI Taxonomy" id="34290"/>
    <lineage>
        <taxon>Eukaryota</taxon>
        <taxon>Viridiplantae</taxon>
        <taxon>Streptophyta</taxon>
        <taxon>Embryophyta</taxon>
        <taxon>Tracheophyta</taxon>
        <taxon>Spermatophyta</taxon>
        <taxon>Magnoliopsida</taxon>
        <taxon>eudicotyledons</taxon>
        <taxon>Gunneridae</taxon>
        <taxon>Pentapetalae</taxon>
        <taxon>rosids</taxon>
        <taxon>malvids</taxon>
        <taxon>Malvales</taxon>
        <taxon>Malvaceae</taxon>
        <taxon>Malvoideae</taxon>
        <taxon>Gossypium</taxon>
    </lineage>
</organism>
<evidence type="ECO:0000259" key="1">
    <source>
        <dbReference type="Pfam" id="PF24924"/>
    </source>
</evidence>
<dbReference type="Proteomes" id="UP000593577">
    <property type="component" value="Unassembled WGS sequence"/>
</dbReference>